<accession>A0A699ZWL8</accession>
<dbReference type="Gene3D" id="1.10.1070.11">
    <property type="entry name" value="Phosphatidylinositol 3-/4-kinase, catalytic domain"/>
    <property type="match status" value="1"/>
</dbReference>
<dbReference type="PANTHER" id="PTHR10048:SF15">
    <property type="entry name" value="PHOSPHATIDYLINOSITOL 4-KINASE ALPHA"/>
    <property type="match status" value="1"/>
</dbReference>
<feature type="domain" description="PI3K/PI4K catalytic" evidence="4">
    <location>
        <begin position="1"/>
        <end position="90"/>
    </location>
</feature>
<dbReference type="InterPro" id="IPR011009">
    <property type="entry name" value="Kinase-like_dom_sf"/>
</dbReference>
<evidence type="ECO:0000256" key="1">
    <source>
        <dbReference type="ARBA" id="ARBA00006209"/>
    </source>
</evidence>
<dbReference type="InterPro" id="IPR036940">
    <property type="entry name" value="PI3/4_kinase_cat_sf"/>
</dbReference>
<dbReference type="Proteomes" id="UP000485058">
    <property type="component" value="Unassembled WGS sequence"/>
</dbReference>
<dbReference type="GO" id="GO:0048015">
    <property type="term" value="P:phosphatidylinositol-mediated signaling"/>
    <property type="evidence" value="ECO:0007669"/>
    <property type="project" value="TreeGrafter"/>
</dbReference>
<dbReference type="GO" id="GO:0005886">
    <property type="term" value="C:plasma membrane"/>
    <property type="evidence" value="ECO:0007669"/>
    <property type="project" value="TreeGrafter"/>
</dbReference>
<keyword evidence="2" id="KW-0808">Transferase</keyword>
<keyword evidence="6" id="KW-1185">Reference proteome</keyword>
<dbReference type="AlphaFoldDB" id="A0A699ZWL8"/>
<reference evidence="5 6" key="1">
    <citation type="submission" date="2020-02" db="EMBL/GenBank/DDBJ databases">
        <title>Draft genome sequence of Haematococcus lacustris strain NIES-144.</title>
        <authorList>
            <person name="Morimoto D."/>
            <person name="Nakagawa S."/>
            <person name="Yoshida T."/>
            <person name="Sawayama S."/>
        </authorList>
    </citation>
    <scope>NUCLEOTIDE SEQUENCE [LARGE SCALE GENOMIC DNA]</scope>
    <source>
        <strain evidence="5 6">NIES-144</strain>
    </source>
</reference>
<sequence>MTQLLDPGGARTSAVWAQFEELCVRAYLAARTVAEPIVATVALMASSGLPCYSRGHPVENLRKRFHLEMTDRQAAVFMRATIADAYQKWTTGFYDYIQALQNRIPY</sequence>
<proteinExistence type="inferred from homology"/>
<keyword evidence="3" id="KW-0418">Kinase</keyword>
<dbReference type="InterPro" id="IPR015433">
    <property type="entry name" value="PI3/4_kinase"/>
</dbReference>
<organism evidence="5 6">
    <name type="scientific">Haematococcus lacustris</name>
    <name type="common">Green alga</name>
    <name type="synonym">Haematococcus pluvialis</name>
    <dbReference type="NCBI Taxonomy" id="44745"/>
    <lineage>
        <taxon>Eukaryota</taxon>
        <taxon>Viridiplantae</taxon>
        <taxon>Chlorophyta</taxon>
        <taxon>core chlorophytes</taxon>
        <taxon>Chlorophyceae</taxon>
        <taxon>CS clade</taxon>
        <taxon>Chlamydomonadales</taxon>
        <taxon>Haematococcaceae</taxon>
        <taxon>Haematococcus</taxon>
    </lineage>
</organism>
<dbReference type="PANTHER" id="PTHR10048">
    <property type="entry name" value="PHOSPHATIDYLINOSITOL KINASE"/>
    <property type="match status" value="1"/>
</dbReference>
<evidence type="ECO:0000313" key="6">
    <source>
        <dbReference type="Proteomes" id="UP000485058"/>
    </source>
</evidence>
<dbReference type="GO" id="GO:0046854">
    <property type="term" value="P:phosphatidylinositol phosphate biosynthetic process"/>
    <property type="evidence" value="ECO:0007669"/>
    <property type="project" value="InterPro"/>
</dbReference>
<evidence type="ECO:0000313" key="5">
    <source>
        <dbReference type="EMBL" id="GFH23074.1"/>
    </source>
</evidence>
<dbReference type="GO" id="GO:0005737">
    <property type="term" value="C:cytoplasm"/>
    <property type="evidence" value="ECO:0007669"/>
    <property type="project" value="TreeGrafter"/>
</dbReference>
<dbReference type="SUPFAM" id="SSF56112">
    <property type="entry name" value="Protein kinase-like (PK-like)"/>
    <property type="match status" value="1"/>
</dbReference>
<dbReference type="GO" id="GO:0004430">
    <property type="term" value="F:1-phosphatidylinositol 4-kinase activity"/>
    <property type="evidence" value="ECO:0007669"/>
    <property type="project" value="TreeGrafter"/>
</dbReference>
<evidence type="ECO:0000259" key="4">
    <source>
        <dbReference type="PROSITE" id="PS50290"/>
    </source>
</evidence>
<evidence type="ECO:0000256" key="3">
    <source>
        <dbReference type="ARBA" id="ARBA00022777"/>
    </source>
</evidence>
<name>A0A699ZWL8_HAELA</name>
<protein>
    <recommendedName>
        <fullName evidence="4">PI3K/PI4K catalytic domain-containing protein</fullName>
    </recommendedName>
</protein>
<dbReference type="EMBL" id="BLLF01002187">
    <property type="protein sequence ID" value="GFH23074.1"/>
    <property type="molecule type" value="Genomic_DNA"/>
</dbReference>
<gene>
    <name evidence="5" type="ORF">HaLaN_20628</name>
</gene>
<dbReference type="InterPro" id="IPR000403">
    <property type="entry name" value="PI3/4_kinase_cat_dom"/>
</dbReference>
<comment type="similarity">
    <text evidence="1">Belongs to the PI3/PI4-kinase family. Type III PI4K subfamily.</text>
</comment>
<comment type="caution">
    <text evidence="5">The sequence shown here is derived from an EMBL/GenBank/DDBJ whole genome shotgun (WGS) entry which is preliminary data.</text>
</comment>
<dbReference type="PROSITE" id="PS50290">
    <property type="entry name" value="PI3_4_KINASE_3"/>
    <property type="match status" value="1"/>
</dbReference>
<evidence type="ECO:0000256" key="2">
    <source>
        <dbReference type="ARBA" id="ARBA00022679"/>
    </source>
</evidence>